<accession>A0AAN7N915</accession>
<sequence length="258" mass="30037">MECIFSKFAGYTKLERAAAIQCDLDKLEKWTDRKFEKFIKSKSKVLLLGRNNPAQLKSMNCGQLLIHWSVQLLFRDLNRLETWADRTRMKFKKGKCRVLSLRCNNPKQEVIIPFYSAHVRPHLQYCVQFFSIFSRCCVHRDFPQHMRLTVPDTARVRGCTRGRKLGTWYHSQQGRGLTGQDPAPLHPSKREPGRAARFNQESSRHIHSAEAGPRPSQEVNPQFRCNEDNQDQTQSADHRAGPQWQDQANKDKPEATRY</sequence>
<comment type="caution">
    <text evidence="2">The sequence shown here is derived from an EMBL/GenBank/DDBJ whole genome shotgun (WGS) entry which is preliminary data.</text>
</comment>
<dbReference type="AlphaFoldDB" id="A0AAN7N915"/>
<evidence type="ECO:0000313" key="2">
    <source>
        <dbReference type="EMBL" id="KAK4822224.1"/>
    </source>
</evidence>
<feature type="region of interest" description="Disordered" evidence="1">
    <location>
        <begin position="170"/>
        <end position="258"/>
    </location>
</feature>
<keyword evidence="3" id="KW-1185">Reference proteome</keyword>
<evidence type="ECO:0000256" key="1">
    <source>
        <dbReference type="SAM" id="MobiDB-lite"/>
    </source>
</evidence>
<proteinExistence type="predicted"/>
<feature type="compositionally biased region" description="Basic and acidic residues" evidence="1">
    <location>
        <begin position="248"/>
        <end position="258"/>
    </location>
</feature>
<reference evidence="2 3" key="1">
    <citation type="journal article" date="2023" name="J. Hered.">
        <title>Chromosome-level genome of the wood stork (Mycteria americana) provides insight into avian chromosome evolution.</title>
        <authorList>
            <person name="Flamio R. Jr."/>
            <person name="Ramstad K.M."/>
        </authorList>
    </citation>
    <scope>NUCLEOTIDE SEQUENCE [LARGE SCALE GENOMIC DNA]</scope>
    <source>
        <strain evidence="2">JAX WOST 10</strain>
    </source>
</reference>
<evidence type="ECO:0000313" key="3">
    <source>
        <dbReference type="Proteomes" id="UP001333110"/>
    </source>
</evidence>
<dbReference type="EMBL" id="JAUNZN010000004">
    <property type="protein sequence ID" value="KAK4822224.1"/>
    <property type="molecule type" value="Genomic_DNA"/>
</dbReference>
<name>A0AAN7N915_MYCAM</name>
<protein>
    <submittedName>
        <fullName evidence="2">Uncharacterized protein</fullName>
    </submittedName>
</protein>
<organism evidence="2 3">
    <name type="scientific">Mycteria americana</name>
    <name type="common">Wood stork</name>
    <dbReference type="NCBI Taxonomy" id="33587"/>
    <lineage>
        <taxon>Eukaryota</taxon>
        <taxon>Metazoa</taxon>
        <taxon>Chordata</taxon>
        <taxon>Craniata</taxon>
        <taxon>Vertebrata</taxon>
        <taxon>Euteleostomi</taxon>
        <taxon>Archelosauria</taxon>
        <taxon>Archosauria</taxon>
        <taxon>Dinosauria</taxon>
        <taxon>Saurischia</taxon>
        <taxon>Theropoda</taxon>
        <taxon>Coelurosauria</taxon>
        <taxon>Aves</taxon>
        <taxon>Neognathae</taxon>
        <taxon>Neoaves</taxon>
        <taxon>Aequornithes</taxon>
        <taxon>Ciconiiformes</taxon>
        <taxon>Ciconiidae</taxon>
        <taxon>Mycteria</taxon>
    </lineage>
</organism>
<dbReference type="Proteomes" id="UP001333110">
    <property type="component" value="Unassembled WGS sequence"/>
</dbReference>
<gene>
    <name evidence="2" type="ORF">QYF61_011865</name>
</gene>